<dbReference type="InterPro" id="IPR012664">
    <property type="entry name" value="CHP02452"/>
</dbReference>
<feature type="region of interest" description="Disordered" evidence="1">
    <location>
        <begin position="47"/>
        <end position="75"/>
    </location>
</feature>
<dbReference type="PANTHER" id="PTHR35596">
    <property type="entry name" value="DUF2263 DOMAIN-CONTAINING PROTEIN"/>
    <property type="match status" value="1"/>
</dbReference>
<dbReference type="SUPFAM" id="SSF52949">
    <property type="entry name" value="Macro domain-like"/>
    <property type="match status" value="1"/>
</dbReference>
<dbReference type="EMBL" id="CAJNOQ010004843">
    <property type="protein sequence ID" value="CAF1076277.1"/>
    <property type="molecule type" value="Genomic_DNA"/>
</dbReference>
<accession>A0A814MCR9</accession>
<dbReference type="InterPro" id="IPR019261">
    <property type="entry name" value="PARG_cat_microbial"/>
</dbReference>
<proteinExistence type="predicted"/>
<evidence type="ECO:0000256" key="1">
    <source>
        <dbReference type="SAM" id="MobiDB-lite"/>
    </source>
</evidence>
<dbReference type="AlphaFoldDB" id="A0A814MCR9"/>
<dbReference type="Proteomes" id="UP000663829">
    <property type="component" value="Unassembled WGS sequence"/>
</dbReference>
<dbReference type="Pfam" id="PF10021">
    <property type="entry name" value="PARG_cat_microb"/>
    <property type="match status" value="1"/>
</dbReference>
<dbReference type="PANTHER" id="PTHR35596:SF1">
    <property type="entry name" value="MICROBIAL-TYPE PARG CATALYTIC DOMAIN-CONTAINING PROTEIN"/>
    <property type="match status" value="1"/>
</dbReference>
<feature type="domain" description="Microbial-type PARG catalytic" evidence="2">
    <location>
        <begin position="87"/>
        <end position="236"/>
    </location>
</feature>
<evidence type="ECO:0000259" key="2">
    <source>
        <dbReference type="Pfam" id="PF10021"/>
    </source>
</evidence>
<sequence>MSMLSRYALNIFAYRMNITNKIETCGISSTVEEEATAYSVEQHHISTMNPSHQEEADSGSDGYNNEEELSNTHTASRWRRDDGILIAENTLHILKSGWYDAVDNTRVVVSQDVKFAVTNTVLYPFDAFNLKATAAPYINSSTVLHVTHCTTLQAARSLSSQGFDVGVLNFASAKNPGGGFLRGANAQEESIARSSALYWCISQDSTLSYYQRNRNDRLCLYTHTMIYSPRVPILKNDVGTLLLRPYYCGIVTCPAPNAGVASKRHRNWAWMVRDEMDERIRRILLVFQTHMHDALVLGAWGCGVFQCDPYMVAALFKRHLKSPAFKNSFKHITFAILDEKMCAVFNEVFADTEPIENLLQEIAQRSERTRRSKVKDKVSIEAAKLLVRGAVSGAICDCKTKCGMKHCPCKKVGVPCSTKRHVKQRGCLNST</sequence>
<dbReference type="InterPro" id="IPR043472">
    <property type="entry name" value="Macro_dom-like"/>
</dbReference>
<evidence type="ECO:0000313" key="5">
    <source>
        <dbReference type="Proteomes" id="UP000663829"/>
    </source>
</evidence>
<dbReference type="Proteomes" id="UP000681722">
    <property type="component" value="Unassembled WGS sequence"/>
</dbReference>
<protein>
    <recommendedName>
        <fullName evidence="2">Microbial-type PARG catalytic domain-containing protein</fullName>
    </recommendedName>
</protein>
<dbReference type="NCBIfam" id="TIGR02452">
    <property type="entry name" value="TIGR02452 family protein"/>
    <property type="match status" value="1"/>
</dbReference>
<evidence type="ECO:0000313" key="3">
    <source>
        <dbReference type="EMBL" id="CAF1076277.1"/>
    </source>
</evidence>
<keyword evidence="5" id="KW-1185">Reference proteome</keyword>
<organism evidence="3 5">
    <name type="scientific">Didymodactylos carnosus</name>
    <dbReference type="NCBI Taxonomy" id="1234261"/>
    <lineage>
        <taxon>Eukaryota</taxon>
        <taxon>Metazoa</taxon>
        <taxon>Spiralia</taxon>
        <taxon>Gnathifera</taxon>
        <taxon>Rotifera</taxon>
        <taxon>Eurotatoria</taxon>
        <taxon>Bdelloidea</taxon>
        <taxon>Philodinida</taxon>
        <taxon>Philodinidae</taxon>
        <taxon>Didymodactylos</taxon>
    </lineage>
</organism>
<gene>
    <name evidence="3" type="ORF">GPM918_LOCUS17536</name>
    <name evidence="4" type="ORF">SRO942_LOCUS17534</name>
</gene>
<dbReference type="EMBL" id="CAJOBC010004843">
    <property type="protein sequence ID" value="CAF3842729.1"/>
    <property type="molecule type" value="Genomic_DNA"/>
</dbReference>
<reference evidence="3" key="1">
    <citation type="submission" date="2021-02" db="EMBL/GenBank/DDBJ databases">
        <authorList>
            <person name="Nowell W R."/>
        </authorList>
    </citation>
    <scope>NUCLEOTIDE SEQUENCE</scope>
</reference>
<evidence type="ECO:0000313" key="4">
    <source>
        <dbReference type="EMBL" id="CAF3842729.1"/>
    </source>
</evidence>
<comment type="caution">
    <text evidence="3">The sequence shown here is derived from an EMBL/GenBank/DDBJ whole genome shotgun (WGS) entry which is preliminary data.</text>
</comment>
<dbReference type="OrthoDB" id="9985428at2759"/>
<dbReference type="Gene3D" id="3.40.220.10">
    <property type="entry name" value="Leucine Aminopeptidase, subunit E, domain 1"/>
    <property type="match status" value="1"/>
</dbReference>
<name>A0A814MCR9_9BILA</name>